<keyword evidence="2" id="KW-0812">Transmembrane</keyword>
<feature type="transmembrane region" description="Helical" evidence="2">
    <location>
        <begin position="280"/>
        <end position="298"/>
    </location>
</feature>
<dbReference type="AlphaFoldDB" id="A0A6V8HQZ1"/>
<sequence>MKSLGGTIFPTTTTTQEGIDYDDEDEDSPASTIVPPSPVGSRRNSLMNNGATTEEGEDIITSSGDHLSSSVAYGEYDIDGDDIVNPVNGLHPRPQSQTSHPRPLLSHPKLARGNPRPPAPGTTDSRVHEQRASHQRNPNPHGTTPATTTRGGLFEKVETKLSRLQSSVGATQTPRMEDRAQAPTPTETSAATPTVSASKLHPRVAVILGVDRKWYLPLVVCRAMSVGPALWWGLRCAFTFLAELLRIRPGSMWREGWVAIVVSSAAADWDVERRFRVTEVALAIVWCCASAYLSYFFMDCMMSRWLLNYSPPAVLIRLLATNGLIAYLTSSVLWLSGASSDPRLLLPAWISITTTLTFLYHATQNHAMIKRETTASISVLSVASYVSMSLILLQLHLTRDNEPEVPAFVMGQKVLDWVTGLTSSSS</sequence>
<evidence type="ECO:0000313" key="3">
    <source>
        <dbReference type="EMBL" id="GAM43762.1"/>
    </source>
</evidence>
<dbReference type="PANTHER" id="PTHR28147">
    <property type="entry name" value="N-GLYCOSYLATION PROTEIN EOS1"/>
    <property type="match status" value="1"/>
</dbReference>
<dbReference type="GO" id="GO:0005789">
    <property type="term" value="C:endoplasmic reticulum membrane"/>
    <property type="evidence" value="ECO:0007669"/>
    <property type="project" value="InterPro"/>
</dbReference>
<evidence type="ECO:0000313" key="4">
    <source>
        <dbReference type="Proteomes" id="UP000053095"/>
    </source>
</evidence>
<dbReference type="Pfam" id="PF12326">
    <property type="entry name" value="EOS1"/>
    <property type="match status" value="1"/>
</dbReference>
<comment type="caution">
    <text evidence="3">The sequence shown here is derived from an EMBL/GenBank/DDBJ whole genome shotgun (WGS) entry which is preliminary data.</text>
</comment>
<dbReference type="GO" id="GO:0006487">
    <property type="term" value="P:protein N-linked glycosylation"/>
    <property type="evidence" value="ECO:0007669"/>
    <property type="project" value="TreeGrafter"/>
</dbReference>
<dbReference type="GO" id="GO:0034599">
    <property type="term" value="P:cellular response to oxidative stress"/>
    <property type="evidence" value="ECO:0007669"/>
    <property type="project" value="InterPro"/>
</dbReference>
<feature type="compositionally biased region" description="Low complexity" evidence="1">
    <location>
        <begin position="181"/>
        <end position="195"/>
    </location>
</feature>
<keyword evidence="2" id="KW-1133">Transmembrane helix</keyword>
<feature type="compositionally biased region" description="Polar residues" evidence="1">
    <location>
        <begin position="42"/>
        <end position="52"/>
    </location>
</feature>
<accession>A0A6V8HQZ1</accession>
<dbReference type="PANTHER" id="PTHR28147:SF1">
    <property type="entry name" value="N-GLYCOSYLATION PROTEIN EOS1"/>
    <property type="match status" value="1"/>
</dbReference>
<dbReference type="Proteomes" id="UP000053095">
    <property type="component" value="Unassembled WGS sequence"/>
</dbReference>
<feature type="region of interest" description="Disordered" evidence="1">
    <location>
        <begin position="1"/>
        <end position="195"/>
    </location>
</feature>
<proteinExistence type="predicted"/>
<feature type="transmembrane region" description="Helical" evidence="2">
    <location>
        <begin position="375"/>
        <end position="393"/>
    </location>
</feature>
<feature type="compositionally biased region" description="Polar residues" evidence="1">
    <location>
        <begin position="135"/>
        <end position="150"/>
    </location>
</feature>
<reference evidence="4" key="1">
    <citation type="journal article" date="2015" name="Genome Announc.">
        <title>Draft genome sequence of Talaromyces cellulolyticus strain Y-94, a source of lignocellulosic biomass-degrading enzymes.</title>
        <authorList>
            <person name="Fujii T."/>
            <person name="Koike H."/>
            <person name="Sawayama S."/>
            <person name="Yano S."/>
            <person name="Inoue H."/>
        </authorList>
    </citation>
    <scope>NUCLEOTIDE SEQUENCE [LARGE SCALE GENOMIC DNA]</scope>
    <source>
        <strain evidence="4">Y-94</strain>
    </source>
</reference>
<gene>
    <name evidence="3" type="ORF">TCE0_060r18838</name>
</gene>
<evidence type="ECO:0008006" key="5">
    <source>
        <dbReference type="Google" id="ProtNLM"/>
    </source>
</evidence>
<protein>
    <recommendedName>
        <fullName evidence="5">N-glycosylation protein EOS1</fullName>
    </recommendedName>
</protein>
<feature type="transmembrane region" description="Helical" evidence="2">
    <location>
        <begin position="344"/>
        <end position="363"/>
    </location>
</feature>
<evidence type="ECO:0000256" key="1">
    <source>
        <dbReference type="SAM" id="MobiDB-lite"/>
    </source>
</evidence>
<feature type="compositionally biased region" description="Acidic residues" evidence="1">
    <location>
        <begin position="19"/>
        <end position="28"/>
    </location>
</feature>
<keyword evidence="4" id="KW-1185">Reference proteome</keyword>
<feature type="compositionally biased region" description="Polar residues" evidence="1">
    <location>
        <begin position="60"/>
        <end position="71"/>
    </location>
</feature>
<dbReference type="InterPro" id="IPR021100">
    <property type="entry name" value="N-glycosylation_EOS1"/>
</dbReference>
<feature type="compositionally biased region" description="Polar residues" evidence="1">
    <location>
        <begin position="162"/>
        <end position="174"/>
    </location>
</feature>
<dbReference type="EMBL" id="DF933856">
    <property type="protein sequence ID" value="GAM43762.1"/>
    <property type="molecule type" value="Genomic_DNA"/>
</dbReference>
<name>A0A6V8HQZ1_TALPI</name>
<feature type="transmembrane region" description="Helical" evidence="2">
    <location>
        <begin position="318"/>
        <end position="337"/>
    </location>
</feature>
<evidence type="ECO:0000256" key="2">
    <source>
        <dbReference type="SAM" id="Phobius"/>
    </source>
</evidence>
<keyword evidence="2" id="KW-0472">Membrane</keyword>
<organism evidence="3 4">
    <name type="scientific">Talaromyces pinophilus</name>
    <name type="common">Penicillium pinophilum</name>
    <dbReference type="NCBI Taxonomy" id="128442"/>
    <lineage>
        <taxon>Eukaryota</taxon>
        <taxon>Fungi</taxon>
        <taxon>Dikarya</taxon>
        <taxon>Ascomycota</taxon>
        <taxon>Pezizomycotina</taxon>
        <taxon>Eurotiomycetes</taxon>
        <taxon>Eurotiomycetidae</taxon>
        <taxon>Eurotiales</taxon>
        <taxon>Trichocomaceae</taxon>
        <taxon>Talaromyces</taxon>
        <taxon>Talaromyces sect. Talaromyces</taxon>
    </lineage>
</organism>